<feature type="transmembrane region" description="Helical" evidence="1">
    <location>
        <begin position="9"/>
        <end position="28"/>
    </location>
</feature>
<evidence type="ECO:0000313" key="2">
    <source>
        <dbReference type="EMBL" id="XAH73175.1"/>
    </source>
</evidence>
<organism evidence="2 3">
    <name type="scientific">Kineothrix sedimenti</name>
    <dbReference type="NCBI Taxonomy" id="3123317"/>
    <lineage>
        <taxon>Bacteria</taxon>
        <taxon>Bacillati</taxon>
        <taxon>Bacillota</taxon>
        <taxon>Clostridia</taxon>
        <taxon>Lachnospirales</taxon>
        <taxon>Lachnospiraceae</taxon>
        <taxon>Kineothrix</taxon>
    </lineage>
</organism>
<reference evidence="2 3" key="1">
    <citation type="submission" date="2024-02" db="EMBL/GenBank/DDBJ databases">
        <title>Bacterial strain from lacustrine sediment.</title>
        <authorList>
            <person name="Petit C."/>
            <person name="Fadhlaoui K."/>
        </authorList>
    </citation>
    <scope>NUCLEOTIDE SEQUENCE [LARGE SCALE GENOMIC DNA]</scope>
    <source>
        <strain evidence="2 3">IPX-CK</strain>
    </source>
</reference>
<dbReference type="EMBL" id="CP146256">
    <property type="protein sequence ID" value="XAH73175.1"/>
    <property type="molecule type" value="Genomic_DNA"/>
</dbReference>
<evidence type="ECO:0000313" key="3">
    <source>
        <dbReference type="Proteomes" id="UP001451571"/>
    </source>
</evidence>
<protein>
    <recommendedName>
        <fullName evidence="4">3D (Asp-Asp-Asp) domain-containing protein</fullName>
    </recommendedName>
</protein>
<accession>A0ABZ3EUJ6</accession>
<keyword evidence="1" id="KW-1133">Transmembrane helix</keyword>
<keyword evidence="3" id="KW-1185">Reference proteome</keyword>
<dbReference type="RefSeq" id="WP_342756782.1">
    <property type="nucleotide sequence ID" value="NZ_CP146256.1"/>
</dbReference>
<evidence type="ECO:0000256" key="1">
    <source>
        <dbReference type="SAM" id="Phobius"/>
    </source>
</evidence>
<proteinExistence type="predicted"/>
<sequence length="145" mass="16250">MKKNNRETAFWISMMILLFIITVVLPILCVIYDKPLTAHAEDNPYGAPFKIESTAYCYGEITASGQAVREGIAAGRKEWIGLTAILYKDDNGKVGDFIGIYEILDTGGDERIKSGTCIDIYMPDYDDCREWGRKNVWVQLVDAVG</sequence>
<keyword evidence="1" id="KW-0472">Membrane</keyword>
<name>A0ABZ3EUJ6_9FIRM</name>
<evidence type="ECO:0008006" key="4">
    <source>
        <dbReference type="Google" id="ProtNLM"/>
    </source>
</evidence>
<gene>
    <name evidence="2" type="ORF">V6984_16925</name>
</gene>
<keyword evidence="1" id="KW-0812">Transmembrane</keyword>
<dbReference type="Proteomes" id="UP001451571">
    <property type="component" value="Chromosome"/>
</dbReference>